<keyword evidence="3" id="KW-1185">Reference proteome</keyword>
<proteinExistence type="predicted"/>
<dbReference type="OrthoDB" id="361760at2"/>
<accession>A0A2M9HA86</accession>
<evidence type="ECO:0000313" key="2">
    <source>
        <dbReference type="EMBL" id="PJM73725.1"/>
    </source>
</evidence>
<reference evidence="2 3" key="1">
    <citation type="submission" date="2017-10" db="EMBL/GenBank/DDBJ databases">
        <title>Draft genome sequences of strains TRE 1, TRE 9, TRE H and TRI 7, isolated from tamarins, belonging to four potential novel Bifidobacterium species.</title>
        <authorList>
            <person name="Mattarelli P."/>
            <person name="Modesto M."/>
            <person name="Puglisi E."/>
            <person name="Morelli L."/>
            <person name="Spezio C."/>
            <person name="Bonetti A."/>
            <person name="Sandri C."/>
        </authorList>
    </citation>
    <scope>NUCLEOTIDE SEQUENCE [LARGE SCALE GENOMIC DNA]</scope>
    <source>
        <strain evidence="3">TRE1</strain>
    </source>
</reference>
<name>A0A2M9HA86_9BIFI</name>
<evidence type="ECO:0000313" key="3">
    <source>
        <dbReference type="Proteomes" id="UP000229095"/>
    </source>
</evidence>
<evidence type="ECO:0000256" key="1">
    <source>
        <dbReference type="SAM" id="MobiDB-lite"/>
    </source>
</evidence>
<sequence length="142" mass="16170">MALTPTHRYDDIIDRPHHRSSSRPHMPARKRAAQFMPFAALSGYDAIIMGTARRTQQRVELGDDERQALNERLRRIVEHASDHPRVSVTFFMPDPRKAGGVYVTVGDTLRRIDIAHRLLMLGNGQAVALRDIVDIHEIADNR</sequence>
<gene>
    <name evidence="2" type="ORF">CS006_00610</name>
</gene>
<protein>
    <recommendedName>
        <fullName evidence="4">YolD-like family protein</fullName>
    </recommendedName>
</protein>
<evidence type="ECO:0008006" key="4">
    <source>
        <dbReference type="Google" id="ProtNLM"/>
    </source>
</evidence>
<dbReference type="RefSeq" id="WP_100509871.1">
    <property type="nucleotide sequence ID" value="NZ_PEBI01000001.1"/>
</dbReference>
<dbReference type="Proteomes" id="UP000229095">
    <property type="component" value="Unassembled WGS sequence"/>
</dbReference>
<feature type="region of interest" description="Disordered" evidence="1">
    <location>
        <begin position="1"/>
        <end position="28"/>
    </location>
</feature>
<feature type="compositionally biased region" description="Basic residues" evidence="1">
    <location>
        <begin position="16"/>
        <end position="28"/>
    </location>
</feature>
<dbReference type="EMBL" id="PEBI01000001">
    <property type="protein sequence ID" value="PJM73725.1"/>
    <property type="molecule type" value="Genomic_DNA"/>
</dbReference>
<dbReference type="AlphaFoldDB" id="A0A2M9HA86"/>
<organism evidence="2 3">
    <name type="scientific">Bifidobacterium primatium</name>
    <dbReference type="NCBI Taxonomy" id="2045438"/>
    <lineage>
        <taxon>Bacteria</taxon>
        <taxon>Bacillati</taxon>
        <taxon>Actinomycetota</taxon>
        <taxon>Actinomycetes</taxon>
        <taxon>Bifidobacteriales</taxon>
        <taxon>Bifidobacteriaceae</taxon>
        <taxon>Bifidobacterium</taxon>
    </lineage>
</organism>
<comment type="caution">
    <text evidence="2">The sequence shown here is derived from an EMBL/GenBank/DDBJ whole genome shotgun (WGS) entry which is preliminary data.</text>
</comment>